<sequence>MADNPQLATTMVVVALEAAYDVLRLLVKRSVGDSEVQENCSGESIVNPGKGDLQLSFWISVALGAPSFLAFCNAMGDSLLNYLGTQSTITDRTFHITSIPKELKDENRIRQLVEKLIIGDVVSVTLCHNWAPVDKLVADRSKELHELERAWSVLHRKRQDILKAKQEQALRSTSFSVDQHDLLDVEDVALELYESYRPKLRIWYGPFGLRTRLVDAIDHHEERLRQLDSHILTACEASYDPADLAFATMDSTTACQMAIQALMDPRPGVLLTNTAPSPSDVVWRNTYASRNQRRLKSWMLTIIISILSVFWLFIVAVVATMLSLCTIKKVFPELGNAIESHTWLGATVQSGFSVLIITILNTLVPLLYEFLSYRQGMVSRDDIELSLLEPGAVFLYVMSRVKAKSPRDFCEMRRAPQFSYGYYLPTALLVFILCLVYSILLKGYMVLMIGVIYFLASYYVYKYQLMYAMNQPQHATGDAWRVICFHIILGLCIFQYWYYFHRRYVPLTKFIALRSIRDDLINDSDDDIISINNASLSDEVFEAARRVYFRCGTTLDEYREQDAKFINPSLISKLSDPWIYDEPPSGEGSTTQSSGASSPSGGLAVLAPTPNLYSDNDSFRPPALGSSPAFDRQNRGPSPSDSNISLTHIWREA</sequence>
<reference evidence="5 6" key="2">
    <citation type="journal article" date="2013" name="IMA Fungus">
        <title>IMA Genome-F 1: Ceratocystis fimbriata: Draft nuclear genome sequence for the plant pathogen, Ceratocystis fimbriata.</title>
        <authorList>
            <person name="Wilken P.M."/>
            <person name="Steenkamp E.T."/>
            <person name="Wingfield M.J."/>
            <person name="de Beer Z.W."/>
            <person name="Wingfield B.D."/>
        </authorList>
    </citation>
    <scope>NUCLEOTIDE SEQUENCE [LARGE SCALE GENOMIC DNA]</scope>
    <source>
        <strain evidence="5 6">CBS 114723</strain>
    </source>
</reference>
<evidence type="ECO:0000313" key="6">
    <source>
        <dbReference type="Proteomes" id="UP000222788"/>
    </source>
</evidence>
<feature type="transmembrane region" description="Helical" evidence="2">
    <location>
        <begin position="343"/>
        <end position="363"/>
    </location>
</feature>
<feature type="transmembrane region" description="Helical" evidence="2">
    <location>
        <begin position="420"/>
        <end position="438"/>
    </location>
</feature>
<dbReference type="PANTHER" id="PTHR13018:SF5">
    <property type="entry name" value="RE44586P"/>
    <property type="match status" value="1"/>
</dbReference>
<feature type="transmembrane region" description="Helical" evidence="2">
    <location>
        <begin position="482"/>
        <end position="500"/>
    </location>
</feature>
<dbReference type="PANTHER" id="PTHR13018">
    <property type="entry name" value="PROBABLE MEMBRANE PROTEIN DUF221-RELATED"/>
    <property type="match status" value="1"/>
</dbReference>
<evidence type="ECO:0000259" key="3">
    <source>
        <dbReference type="Pfam" id="PF02714"/>
    </source>
</evidence>
<feature type="domain" description="CSC1/OSCA1-like cytosolic" evidence="4">
    <location>
        <begin position="91"/>
        <end position="285"/>
    </location>
</feature>
<keyword evidence="2" id="KW-1133">Transmembrane helix</keyword>
<comment type="caution">
    <text evidence="5">The sequence shown here is derived from an EMBL/GenBank/DDBJ whole genome shotgun (WGS) entry which is preliminary data.</text>
</comment>
<dbReference type="InterPro" id="IPR045122">
    <property type="entry name" value="Csc1-like"/>
</dbReference>
<keyword evidence="2" id="KW-0812">Transmembrane</keyword>
<feature type="compositionally biased region" description="Polar residues" evidence="1">
    <location>
        <begin position="635"/>
        <end position="646"/>
    </location>
</feature>
<evidence type="ECO:0000313" key="5">
    <source>
        <dbReference type="EMBL" id="PHH49358.1"/>
    </source>
</evidence>
<feature type="domain" description="CSC1/OSCA1-like 7TM region" evidence="3">
    <location>
        <begin position="386"/>
        <end position="496"/>
    </location>
</feature>
<accession>A0A2C5WFA9</accession>
<proteinExistence type="predicted"/>
<evidence type="ECO:0000259" key="4">
    <source>
        <dbReference type="Pfam" id="PF14703"/>
    </source>
</evidence>
<keyword evidence="2" id="KW-0472">Membrane</keyword>
<keyword evidence="6" id="KW-1185">Reference proteome</keyword>
<dbReference type="InterPro" id="IPR003864">
    <property type="entry name" value="CSC1/OSCA1-like_7TM"/>
</dbReference>
<dbReference type="AlphaFoldDB" id="A0A2C5WFA9"/>
<feature type="transmembrane region" description="Helical" evidence="2">
    <location>
        <begin position="444"/>
        <end position="461"/>
    </location>
</feature>
<dbReference type="OrthoDB" id="1689567at2759"/>
<reference evidence="5 6" key="1">
    <citation type="journal article" date="2013" name="Fungal Biol.">
        <title>Analysis of microsatellite markers in the genome of the plant pathogen Ceratocystis fimbriata.</title>
        <authorList>
            <person name="Simpson M.C."/>
            <person name="Wilken P.M."/>
            <person name="Coetzee M.P."/>
            <person name="Wingfield M.J."/>
            <person name="Wingfield B.D."/>
        </authorList>
    </citation>
    <scope>NUCLEOTIDE SEQUENCE [LARGE SCALE GENOMIC DNA]</scope>
    <source>
        <strain evidence="5 6">CBS 114723</strain>
    </source>
</reference>
<evidence type="ECO:0000256" key="1">
    <source>
        <dbReference type="SAM" id="MobiDB-lite"/>
    </source>
</evidence>
<feature type="transmembrane region" description="Helical" evidence="2">
    <location>
        <begin position="298"/>
        <end position="322"/>
    </location>
</feature>
<dbReference type="GO" id="GO:0005227">
    <property type="term" value="F:calcium-activated cation channel activity"/>
    <property type="evidence" value="ECO:0007669"/>
    <property type="project" value="InterPro"/>
</dbReference>
<feature type="region of interest" description="Disordered" evidence="1">
    <location>
        <begin position="582"/>
        <end position="647"/>
    </location>
</feature>
<feature type="compositionally biased region" description="Low complexity" evidence="1">
    <location>
        <begin position="583"/>
        <end position="602"/>
    </location>
</feature>
<name>A0A2C5WFA9_9PEZI</name>
<dbReference type="Pfam" id="PF02714">
    <property type="entry name" value="RSN1_7TM"/>
    <property type="match status" value="1"/>
</dbReference>
<protein>
    <submittedName>
        <fullName evidence="5">Calcium permeable stress-gated cation channel 1</fullName>
    </submittedName>
</protein>
<evidence type="ECO:0000256" key="2">
    <source>
        <dbReference type="SAM" id="Phobius"/>
    </source>
</evidence>
<dbReference type="Pfam" id="PF14703">
    <property type="entry name" value="PHM7_cyt"/>
    <property type="match status" value="1"/>
</dbReference>
<dbReference type="EMBL" id="APWK03000214">
    <property type="protein sequence ID" value="PHH49358.1"/>
    <property type="molecule type" value="Genomic_DNA"/>
</dbReference>
<dbReference type="Proteomes" id="UP000222788">
    <property type="component" value="Unassembled WGS sequence"/>
</dbReference>
<gene>
    <name evidence="5" type="primary">CSC1_2</name>
    <name evidence="5" type="ORF">CFIMG_006434RA</name>
</gene>
<dbReference type="InterPro" id="IPR027815">
    <property type="entry name" value="CSC1/OSCA1-like_cyt"/>
</dbReference>
<dbReference type="GO" id="GO:0005886">
    <property type="term" value="C:plasma membrane"/>
    <property type="evidence" value="ECO:0007669"/>
    <property type="project" value="TreeGrafter"/>
</dbReference>
<organism evidence="5 6">
    <name type="scientific">Ceratocystis fimbriata CBS 114723</name>
    <dbReference type="NCBI Taxonomy" id="1035309"/>
    <lineage>
        <taxon>Eukaryota</taxon>
        <taxon>Fungi</taxon>
        <taxon>Dikarya</taxon>
        <taxon>Ascomycota</taxon>
        <taxon>Pezizomycotina</taxon>
        <taxon>Sordariomycetes</taxon>
        <taxon>Hypocreomycetidae</taxon>
        <taxon>Microascales</taxon>
        <taxon>Ceratocystidaceae</taxon>
        <taxon>Ceratocystis</taxon>
    </lineage>
</organism>